<protein>
    <recommendedName>
        <fullName evidence="1">Endonuclease/exonuclease/phosphatase domain-containing protein</fullName>
    </recommendedName>
</protein>
<evidence type="ECO:0000313" key="2">
    <source>
        <dbReference type="EMBL" id="AWI54567.1"/>
    </source>
</evidence>
<dbReference type="Proteomes" id="UP000244892">
    <property type="component" value="Chromosome"/>
</dbReference>
<dbReference type="InterPro" id="IPR036691">
    <property type="entry name" value="Endo/exonu/phosph_ase_sf"/>
</dbReference>
<dbReference type="AlphaFoldDB" id="A0A2U8FUM5"/>
<dbReference type="Gene3D" id="3.60.10.10">
    <property type="entry name" value="Endonuclease/exonuclease/phosphatase"/>
    <property type="match status" value="1"/>
</dbReference>
<keyword evidence="3" id="KW-1185">Reference proteome</keyword>
<proteinExistence type="predicted"/>
<evidence type="ECO:0000259" key="1">
    <source>
        <dbReference type="Pfam" id="PF03372"/>
    </source>
</evidence>
<reference evidence="2 3" key="1">
    <citation type="submission" date="2018-05" db="EMBL/GenBank/DDBJ databases">
        <title>complete genome sequence of Aquabacterium olei NBRC 110486.</title>
        <authorList>
            <person name="Tang B."/>
            <person name="Chang J."/>
            <person name="Zhang L."/>
            <person name="Yang H."/>
        </authorList>
    </citation>
    <scope>NUCLEOTIDE SEQUENCE [LARGE SCALE GENOMIC DNA]</scope>
    <source>
        <strain evidence="2 3">NBRC 110486</strain>
    </source>
</reference>
<dbReference type="KEGG" id="aon:DEH84_14910"/>
<organism evidence="2 3">
    <name type="scientific">Aquabacterium olei</name>
    <dbReference type="NCBI Taxonomy" id="1296669"/>
    <lineage>
        <taxon>Bacteria</taxon>
        <taxon>Pseudomonadati</taxon>
        <taxon>Pseudomonadota</taxon>
        <taxon>Betaproteobacteria</taxon>
        <taxon>Burkholderiales</taxon>
        <taxon>Aquabacterium</taxon>
    </lineage>
</organism>
<evidence type="ECO:0000313" key="3">
    <source>
        <dbReference type="Proteomes" id="UP000244892"/>
    </source>
</evidence>
<dbReference type="EMBL" id="CP029210">
    <property type="protein sequence ID" value="AWI54567.1"/>
    <property type="molecule type" value="Genomic_DNA"/>
</dbReference>
<gene>
    <name evidence="2" type="ORF">DEH84_14910</name>
</gene>
<accession>A0A2U8FUM5</accession>
<name>A0A2U8FUM5_9BURK</name>
<dbReference type="Pfam" id="PF03372">
    <property type="entry name" value="Exo_endo_phos"/>
    <property type="match status" value="1"/>
</dbReference>
<dbReference type="InterPro" id="IPR005135">
    <property type="entry name" value="Endo/exonuclease/phosphatase"/>
</dbReference>
<sequence>MMAARFTPRGDRFLTSLFACRLRAAVRLAASTVFALAAALPVAHAGLFGSNRNGSPAGVTLATWNIAWLMTPWTHEELAARCVRQQPGSRERALPCTPGRTPPPRRTTTDLDALARHADLLRTREDVDLVALQEVDGPEAARQVFRQGWRVDCFVQRAHPQKVGFAVRDGVPYRCNGDLTTLDVDGTSRAGADISLWPGTPREVRVLAVHLKSGCFTGKLDRSFGPCQRLQQQVPVVEAWIDQRVREGVALAVLGDFNRHLAKDARFPAGPDETAPLNVIQAWSDQQPPGAELLRATDGQPYLPCDAEDTHNQYIDDILIDRRLADRNRNRRFARLPYEARDQGRTLSDHCPVIWSLRP</sequence>
<dbReference type="SUPFAM" id="SSF56219">
    <property type="entry name" value="DNase I-like"/>
    <property type="match status" value="1"/>
</dbReference>
<feature type="domain" description="Endonuclease/exonuclease/phosphatase" evidence="1">
    <location>
        <begin position="62"/>
        <end position="350"/>
    </location>
</feature>